<name>A0A075FS50_9EURY</name>
<feature type="transmembrane region" description="Helical" evidence="8">
    <location>
        <begin position="28"/>
        <end position="49"/>
    </location>
</feature>
<dbReference type="PANTHER" id="PTHR43470:SF3">
    <property type="entry name" value="PHOSPHATE TRANSPORT SYSTEM PERMEASE PROTEIN PSTA-RELATED"/>
    <property type="match status" value="1"/>
</dbReference>
<comment type="subcellular location">
    <subcellularLocation>
        <location evidence="1">Cell membrane</location>
        <topology evidence="1">Multi-pass membrane protein</topology>
    </subcellularLocation>
</comment>
<evidence type="ECO:0000256" key="3">
    <source>
        <dbReference type="ARBA" id="ARBA00022448"/>
    </source>
</evidence>
<dbReference type="GO" id="GO:0005886">
    <property type="term" value="C:plasma membrane"/>
    <property type="evidence" value="ECO:0007669"/>
    <property type="project" value="UniProtKB-SubCell"/>
</dbReference>
<protein>
    <submittedName>
        <fullName evidence="10">Phosphate ABC transporter permease (PstA)</fullName>
    </submittedName>
</protein>
<evidence type="ECO:0000259" key="9">
    <source>
        <dbReference type="PROSITE" id="PS50928"/>
    </source>
</evidence>
<dbReference type="Gene3D" id="1.10.3720.10">
    <property type="entry name" value="MetI-like"/>
    <property type="match status" value="2"/>
</dbReference>
<dbReference type="EMBL" id="KF900415">
    <property type="protein sequence ID" value="AIE94154.1"/>
    <property type="molecule type" value="Genomic_DNA"/>
</dbReference>
<feature type="domain" description="ABC transmembrane type-1" evidence="9">
    <location>
        <begin position="314"/>
        <end position="519"/>
    </location>
</feature>
<evidence type="ECO:0000256" key="7">
    <source>
        <dbReference type="ARBA" id="ARBA00023136"/>
    </source>
</evidence>
<dbReference type="PANTHER" id="PTHR43470">
    <property type="entry name" value="PHOSPHATE TRANSPORT SYSTEM PERMEASE PROTEIN PSTA-RELATED"/>
    <property type="match status" value="1"/>
</dbReference>
<keyword evidence="3" id="KW-0813">Transport</keyword>
<evidence type="ECO:0000256" key="2">
    <source>
        <dbReference type="ARBA" id="ARBA00007069"/>
    </source>
</evidence>
<evidence type="ECO:0000256" key="8">
    <source>
        <dbReference type="SAM" id="Phobius"/>
    </source>
</evidence>
<dbReference type="AlphaFoldDB" id="A0A075FS50"/>
<gene>
    <name evidence="10" type="primary">pstA</name>
</gene>
<dbReference type="GO" id="GO:0005315">
    <property type="term" value="F:phosphate transmembrane transporter activity"/>
    <property type="evidence" value="ECO:0007669"/>
    <property type="project" value="InterPro"/>
</dbReference>
<reference evidence="10" key="1">
    <citation type="journal article" date="2014" name="Genome Biol. Evol.">
        <title>Pangenome evidence for extensive interdomain horizontal transfer affecting lineage core and shell genes in uncultured planktonic thaumarchaeota and euryarchaeota.</title>
        <authorList>
            <person name="Deschamps P."/>
            <person name="Zivanovic Y."/>
            <person name="Moreira D."/>
            <person name="Rodriguez-Valera F."/>
            <person name="Lopez-Garcia P."/>
        </authorList>
    </citation>
    <scope>NUCLEOTIDE SEQUENCE</scope>
</reference>
<dbReference type="InterPro" id="IPR005672">
    <property type="entry name" value="Phosphate_PstA"/>
</dbReference>
<dbReference type="InterPro" id="IPR035906">
    <property type="entry name" value="MetI-like_sf"/>
</dbReference>
<accession>A0A075FS50</accession>
<comment type="similarity">
    <text evidence="2">Belongs to the binding-protein-dependent transport system permease family. CysTW subfamily.</text>
</comment>
<evidence type="ECO:0000313" key="10">
    <source>
        <dbReference type="EMBL" id="AIE94154.1"/>
    </source>
</evidence>
<feature type="transmembrane region" description="Helical" evidence="8">
    <location>
        <begin position="381"/>
        <end position="403"/>
    </location>
</feature>
<dbReference type="NCBIfam" id="TIGR00974">
    <property type="entry name" value="3a0107s02c"/>
    <property type="match status" value="1"/>
</dbReference>
<feature type="transmembrane region" description="Helical" evidence="8">
    <location>
        <begin position="61"/>
        <end position="82"/>
    </location>
</feature>
<dbReference type="NCBIfam" id="TIGR02138">
    <property type="entry name" value="phosphate_pstC"/>
    <property type="match status" value="1"/>
</dbReference>
<dbReference type="SUPFAM" id="SSF161098">
    <property type="entry name" value="MetI-like"/>
    <property type="match status" value="2"/>
</dbReference>
<evidence type="ECO:0000256" key="6">
    <source>
        <dbReference type="ARBA" id="ARBA00022989"/>
    </source>
</evidence>
<keyword evidence="6 8" id="KW-1133">Transmembrane helix</keyword>
<dbReference type="CDD" id="cd06261">
    <property type="entry name" value="TM_PBP2"/>
    <property type="match status" value="2"/>
</dbReference>
<feature type="transmembrane region" description="Helical" evidence="8">
    <location>
        <begin position="180"/>
        <end position="203"/>
    </location>
</feature>
<keyword evidence="7 8" id="KW-0472">Membrane</keyword>
<dbReference type="Pfam" id="PF00528">
    <property type="entry name" value="BPD_transp_1"/>
    <property type="match status" value="2"/>
</dbReference>
<feature type="transmembrane region" description="Helical" evidence="8">
    <location>
        <begin position="318"/>
        <end position="339"/>
    </location>
</feature>
<keyword evidence="5 8" id="KW-0812">Transmembrane</keyword>
<proteinExistence type="inferred from homology"/>
<dbReference type="PROSITE" id="PS50928">
    <property type="entry name" value="ABC_TM1"/>
    <property type="match status" value="2"/>
</dbReference>
<feature type="domain" description="ABC transmembrane type-1" evidence="9">
    <location>
        <begin position="1"/>
        <end position="199"/>
    </location>
</feature>
<keyword evidence="4" id="KW-1003">Cell membrane</keyword>
<dbReference type="InterPro" id="IPR011864">
    <property type="entry name" value="Phosphate_PstC"/>
</dbReference>
<evidence type="ECO:0000256" key="5">
    <source>
        <dbReference type="ARBA" id="ARBA00022692"/>
    </source>
</evidence>
<feature type="transmembrane region" description="Helical" evidence="8">
    <location>
        <begin position="264"/>
        <end position="285"/>
    </location>
</feature>
<organism evidence="10">
    <name type="scientific">uncultured marine group II/III euryarchaeote AD1000_44_A01</name>
    <dbReference type="NCBI Taxonomy" id="1457773"/>
    <lineage>
        <taxon>Archaea</taxon>
        <taxon>Methanobacteriati</taxon>
        <taxon>Methanobacteriota</taxon>
        <taxon>environmental samples</taxon>
    </lineage>
</organism>
<evidence type="ECO:0000256" key="4">
    <source>
        <dbReference type="ARBA" id="ARBA00022475"/>
    </source>
</evidence>
<feature type="transmembrane region" description="Helical" evidence="8">
    <location>
        <begin position="359"/>
        <end position="375"/>
    </location>
</feature>
<dbReference type="GO" id="GO:0035435">
    <property type="term" value="P:phosphate ion transmembrane transport"/>
    <property type="evidence" value="ECO:0007669"/>
    <property type="project" value="InterPro"/>
</dbReference>
<evidence type="ECO:0000256" key="1">
    <source>
        <dbReference type="ARBA" id="ARBA00004651"/>
    </source>
</evidence>
<sequence>MISIPLGVAAALHLGEFASPKSRRFLKPIVEVLSGIPSVVHGFFALLVISPFMQRTIDATYFNAASAIIVVAAMILPIIVSISDDAIRAVPREIKEAALGLGATRWEMATKVVLPSARSGIVAAVLLALARAVGETMAVTMAAGSVAALHFDPRLEVQTLTAYIAQVATGDIPPGPATDAGFAVGSALFVLTYSVNILAIGATRKRLGANKGKMSSLFFEIKAKLSMLLEKLRGEVKYNLTQSNPFIPTKYDLFRRRKEKVSRFFVASSLFVGLAFLLILLQTILETGLAGIDLQFLTNFPSYRADQAGIGPTILGSLWLIALTMLFALPAGVGAAVYLTELAPEGILNQFLRRTIQNLAAVPSIIFGLVGLYIFSRMFGFGLSLLTGSLTLAMMVLPMIVVTTEQALLAVPKSFRDAALGVGATRWQAVRHHVLPNAVPGIATGAILSVARALGETAPILFVASLFSKTAPTGIMDGFLALPIQIFFWTRHPKEAFHDLAASTILVLLMLLLILNFIAIFIRNRAEARRSW</sequence>
<feature type="transmembrane region" description="Helical" evidence="8">
    <location>
        <begin position="500"/>
        <end position="522"/>
    </location>
</feature>
<dbReference type="InterPro" id="IPR000515">
    <property type="entry name" value="MetI-like"/>
</dbReference>